<name>A0ABW4V9E4_9MICO</name>
<dbReference type="SUPFAM" id="SSF103473">
    <property type="entry name" value="MFS general substrate transporter"/>
    <property type="match status" value="1"/>
</dbReference>
<dbReference type="InterPro" id="IPR020846">
    <property type="entry name" value="MFS_dom"/>
</dbReference>
<comment type="caution">
    <text evidence="7">The sequence shown here is derived from an EMBL/GenBank/DDBJ whole genome shotgun (WGS) entry which is preliminary data.</text>
</comment>
<accession>A0ABW4V9E4</accession>
<dbReference type="EMBL" id="JBHUHF010000001">
    <property type="protein sequence ID" value="MFD2026914.1"/>
    <property type="molecule type" value="Genomic_DNA"/>
</dbReference>
<dbReference type="InterPro" id="IPR036259">
    <property type="entry name" value="MFS_trans_sf"/>
</dbReference>
<keyword evidence="8" id="KW-1185">Reference proteome</keyword>
<feature type="transmembrane region" description="Helical" evidence="5">
    <location>
        <begin position="358"/>
        <end position="379"/>
    </location>
</feature>
<evidence type="ECO:0000256" key="1">
    <source>
        <dbReference type="ARBA" id="ARBA00004651"/>
    </source>
</evidence>
<dbReference type="RefSeq" id="WP_377198718.1">
    <property type="nucleotide sequence ID" value="NZ_JBHUHF010000001.1"/>
</dbReference>
<keyword evidence="3 5" id="KW-1133">Transmembrane helix</keyword>
<feature type="transmembrane region" description="Helical" evidence="5">
    <location>
        <begin position="205"/>
        <end position="222"/>
    </location>
</feature>
<comment type="subcellular location">
    <subcellularLocation>
        <location evidence="1">Cell membrane</location>
        <topology evidence="1">Multi-pass membrane protein</topology>
    </subcellularLocation>
</comment>
<evidence type="ECO:0000313" key="7">
    <source>
        <dbReference type="EMBL" id="MFD2026914.1"/>
    </source>
</evidence>
<feature type="transmembrane region" description="Helical" evidence="5">
    <location>
        <begin position="228"/>
        <end position="247"/>
    </location>
</feature>
<keyword evidence="4 5" id="KW-0472">Membrane</keyword>
<evidence type="ECO:0000256" key="4">
    <source>
        <dbReference type="ARBA" id="ARBA00023136"/>
    </source>
</evidence>
<feature type="transmembrane region" description="Helical" evidence="5">
    <location>
        <begin position="391"/>
        <end position="415"/>
    </location>
</feature>
<feature type="transmembrane region" description="Helical" evidence="5">
    <location>
        <begin position="272"/>
        <end position="293"/>
    </location>
</feature>
<sequence>MRKPLLLVVLLTAQTMASMDASIANVALPAIRRDLDATGAMQQLVLSGYLLALASLIVTGARLGDLFGHRRLFRWGLAVFTVASLACGLAPTPGVLVAARVVQGAGAALLVPQVFSLIQHHFEGAARRRAVGVYSMVLALGVALGQVLGGLLVSADLAGLSWRPVFLVNVPVGVVLLVAVGRVLTSAGGVRRAGPVRARDLDVPGVVVLALGMGAFTGSLTLGREAGWPGWAVGALAGSTVLLAWFVRHQVRTARPLLDLAVLRPRGMRPGLLACAVVMGCYAAFLFVFTLHVQTGLGWTALAAGLAFLPYTVGFAGLSLTWARMPERVVRRLPTAGPIVLAAVVAVVATGASPWHLAPLLVLAGAGHAAGYSPLIAGLSDLVPPGRASALSALNTTGPLVAQTVAIAVIGGVYLSSTMSWALVTTAAVLLTGSACAAVAGRADRPADAGTGTGAESVSR</sequence>
<dbReference type="PRINTS" id="PR01036">
    <property type="entry name" value="TCRTETB"/>
</dbReference>
<evidence type="ECO:0000256" key="5">
    <source>
        <dbReference type="SAM" id="Phobius"/>
    </source>
</evidence>
<dbReference type="CDD" id="cd17321">
    <property type="entry name" value="MFS_MMR_MDR_like"/>
    <property type="match status" value="1"/>
</dbReference>
<dbReference type="Gene3D" id="1.20.1720.10">
    <property type="entry name" value="Multidrug resistance protein D"/>
    <property type="match status" value="1"/>
</dbReference>
<reference evidence="8" key="1">
    <citation type="journal article" date="2019" name="Int. J. Syst. Evol. Microbiol.">
        <title>The Global Catalogue of Microorganisms (GCM) 10K type strain sequencing project: providing services to taxonomists for standard genome sequencing and annotation.</title>
        <authorList>
            <consortium name="The Broad Institute Genomics Platform"/>
            <consortium name="The Broad Institute Genome Sequencing Center for Infectious Disease"/>
            <person name="Wu L."/>
            <person name="Ma J."/>
        </authorList>
    </citation>
    <scope>NUCLEOTIDE SEQUENCE [LARGE SCALE GENOMIC DNA]</scope>
    <source>
        <strain evidence="8">CCM 7043</strain>
    </source>
</reference>
<feature type="transmembrane region" description="Helical" evidence="5">
    <location>
        <begin position="299"/>
        <end position="323"/>
    </location>
</feature>
<feature type="transmembrane region" description="Helical" evidence="5">
    <location>
        <begin position="421"/>
        <end position="440"/>
    </location>
</feature>
<evidence type="ECO:0000256" key="3">
    <source>
        <dbReference type="ARBA" id="ARBA00022989"/>
    </source>
</evidence>
<organism evidence="7 8">
    <name type="scientific">Promicromonospora aerolata</name>
    <dbReference type="NCBI Taxonomy" id="195749"/>
    <lineage>
        <taxon>Bacteria</taxon>
        <taxon>Bacillati</taxon>
        <taxon>Actinomycetota</taxon>
        <taxon>Actinomycetes</taxon>
        <taxon>Micrococcales</taxon>
        <taxon>Promicromonosporaceae</taxon>
        <taxon>Promicromonospora</taxon>
    </lineage>
</organism>
<protein>
    <submittedName>
        <fullName evidence="7">MFS transporter</fullName>
    </submittedName>
</protein>
<feature type="transmembrane region" description="Helical" evidence="5">
    <location>
        <begin position="97"/>
        <end position="118"/>
    </location>
</feature>
<gene>
    <name evidence="7" type="ORF">ACFSL2_15470</name>
</gene>
<feature type="domain" description="Major facilitator superfamily (MFS) profile" evidence="6">
    <location>
        <begin position="6"/>
        <end position="445"/>
    </location>
</feature>
<dbReference type="Proteomes" id="UP001597338">
    <property type="component" value="Unassembled WGS sequence"/>
</dbReference>
<dbReference type="Gene3D" id="1.20.1250.20">
    <property type="entry name" value="MFS general substrate transporter like domains"/>
    <property type="match status" value="1"/>
</dbReference>
<dbReference type="PROSITE" id="PS50850">
    <property type="entry name" value="MFS"/>
    <property type="match status" value="1"/>
</dbReference>
<evidence type="ECO:0000313" key="8">
    <source>
        <dbReference type="Proteomes" id="UP001597338"/>
    </source>
</evidence>
<feature type="transmembrane region" description="Helical" evidence="5">
    <location>
        <begin position="72"/>
        <end position="91"/>
    </location>
</feature>
<feature type="transmembrane region" description="Helical" evidence="5">
    <location>
        <begin position="165"/>
        <end position="184"/>
    </location>
</feature>
<keyword evidence="2 5" id="KW-0812">Transmembrane</keyword>
<dbReference type="InterPro" id="IPR011701">
    <property type="entry name" value="MFS"/>
</dbReference>
<evidence type="ECO:0000256" key="2">
    <source>
        <dbReference type="ARBA" id="ARBA00022692"/>
    </source>
</evidence>
<proteinExistence type="predicted"/>
<feature type="transmembrane region" description="Helical" evidence="5">
    <location>
        <begin position="130"/>
        <end position="153"/>
    </location>
</feature>
<dbReference type="Pfam" id="PF07690">
    <property type="entry name" value="MFS_1"/>
    <property type="match status" value="1"/>
</dbReference>
<feature type="transmembrane region" description="Helical" evidence="5">
    <location>
        <begin position="39"/>
        <end position="60"/>
    </location>
</feature>
<evidence type="ECO:0000259" key="6">
    <source>
        <dbReference type="PROSITE" id="PS50850"/>
    </source>
</evidence>
<feature type="transmembrane region" description="Helical" evidence="5">
    <location>
        <begin position="335"/>
        <end position="352"/>
    </location>
</feature>
<dbReference type="PANTHER" id="PTHR42718:SF39">
    <property type="entry name" value="ACTINORHODIN TRANSPORTER-RELATED"/>
    <property type="match status" value="1"/>
</dbReference>
<dbReference type="PANTHER" id="PTHR42718">
    <property type="entry name" value="MAJOR FACILITATOR SUPERFAMILY MULTIDRUG TRANSPORTER MFSC"/>
    <property type="match status" value="1"/>
</dbReference>